<gene>
    <name evidence="1" type="ORF">HAX54_031383</name>
</gene>
<comment type="caution">
    <text evidence="1">The sequence shown here is derived from an EMBL/GenBank/DDBJ whole genome shotgun (WGS) entry which is preliminary data.</text>
</comment>
<organism evidence="1 2">
    <name type="scientific">Datura stramonium</name>
    <name type="common">Jimsonweed</name>
    <name type="synonym">Common thornapple</name>
    <dbReference type="NCBI Taxonomy" id="4076"/>
    <lineage>
        <taxon>Eukaryota</taxon>
        <taxon>Viridiplantae</taxon>
        <taxon>Streptophyta</taxon>
        <taxon>Embryophyta</taxon>
        <taxon>Tracheophyta</taxon>
        <taxon>Spermatophyta</taxon>
        <taxon>Magnoliopsida</taxon>
        <taxon>eudicotyledons</taxon>
        <taxon>Gunneridae</taxon>
        <taxon>Pentapetalae</taxon>
        <taxon>asterids</taxon>
        <taxon>lamiids</taxon>
        <taxon>Solanales</taxon>
        <taxon>Solanaceae</taxon>
        <taxon>Solanoideae</taxon>
        <taxon>Datureae</taxon>
        <taxon>Datura</taxon>
    </lineage>
</organism>
<dbReference type="EMBL" id="JACEIK010003978">
    <property type="protein sequence ID" value="MCD9643724.1"/>
    <property type="molecule type" value="Genomic_DNA"/>
</dbReference>
<evidence type="ECO:0000313" key="2">
    <source>
        <dbReference type="Proteomes" id="UP000823775"/>
    </source>
</evidence>
<sequence length="87" mass="9979">RGINVRDSENFEVKEWVESKIGSYLLWGTAAVVEFTLQRDHPNSWSPVVTNLENNHWIYHSGVLTVAGLLQWKSDSCSEQRELESGF</sequence>
<proteinExistence type="predicted"/>
<keyword evidence="2" id="KW-1185">Reference proteome</keyword>
<name>A0ABS8VA59_DATST</name>
<protein>
    <submittedName>
        <fullName evidence="1">Uncharacterized protein</fullName>
    </submittedName>
</protein>
<reference evidence="1 2" key="1">
    <citation type="journal article" date="2021" name="BMC Genomics">
        <title>Datura genome reveals duplications of psychoactive alkaloid biosynthetic genes and high mutation rate following tissue culture.</title>
        <authorList>
            <person name="Rajewski A."/>
            <person name="Carter-House D."/>
            <person name="Stajich J."/>
            <person name="Litt A."/>
        </authorList>
    </citation>
    <scope>NUCLEOTIDE SEQUENCE [LARGE SCALE GENOMIC DNA]</scope>
    <source>
        <strain evidence="1">AR-01</strain>
    </source>
</reference>
<evidence type="ECO:0000313" key="1">
    <source>
        <dbReference type="EMBL" id="MCD9643724.1"/>
    </source>
</evidence>
<dbReference type="Proteomes" id="UP000823775">
    <property type="component" value="Unassembled WGS sequence"/>
</dbReference>
<feature type="non-terminal residue" evidence="1">
    <location>
        <position position="1"/>
    </location>
</feature>
<accession>A0ABS8VA59</accession>